<gene>
    <name evidence="3" type="ORF">HBH26_08245</name>
</gene>
<dbReference type="CDD" id="cd11033">
    <property type="entry name" value="CYP142-like"/>
    <property type="match status" value="1"/>
</dbReference>
<evidence type="ECO:0000256" key="1">
    <source>
        <dbReference type="ARBA" id="ARBA00010617"/>
    </source>
</evidence>
<dbReference type="Proteomes" id="UP000732399">
    <property type="component" value="Unassembled WGS sequence"/>
</dbReference>
<keyword evidence="2" id="KW-0503">Monooxygenase</keyword>
<dbReference type="RefSeq" id="WP_168134111.1">
    <property type="nucleotide sequence ID" value="NZ_JAAVJH010000004.1"/>
</dbReference>
<evidence type="ECO:0000313" key="3">
    <source>
        <dbReference type="EMBL" id="NJR78573.1"/>
    </source>
</evidence>
<dbReference type="PANTHER" id="PTHR46696">
    <property type="entry name" value="P450, PUTATIVE (EUROFUNG)-RELATED"/>
    <property type="match status" value="1"/>
</dbReference>
<proteinExistence type="inferred from homology"/>
<dbReference type="PANTHER" id="PTHR46696:SF4">
    <property type="entry name" value="BIOTIN BIOSYNTHESIS CYTOCHROME P450"/>
    <property type="match status" value="1"/>
</dbReference>
<reference evidence="3 4" key="1">
    <citation type="submission" date="2020-03" db="EMBL/GenBank/DDBJ databases">
        <authorList>
            <person name="Wang L."/>
            <person name="He N."/>
            <person name="Li Y."/>
            <person name="Fang Y."/>
            <person name="Zhang F."/>
        </authorList>
    </citation>
    <scope>NUCLEOTIDE SEQUENCE [LARGE SCALE GENOMIC DNA]</scope>
    <source>
        <strain evidence="3 4">36D10-4-7</strain>
    </source>
</reference>
<dbReference type="InterPro" id="IPR001128">
    <property type="entry name" value="Cyt_P450"/>
</dbReference>
<dbReference type="EMBL" id="JAAVJH010000004">
    <property type="protein sequence ID" value="NJR78573.1"/>
    <property type="molecule type" value="Genomic_DNA"/>
</dbReference>
<keyword evidence="2" id="KW-0349">Heme</keyword>
<dbReference type="InterPro" id="IPR036396">
    <property type="entry name" value="Cyt_P450_sf"/>
</dbReference>
<dbReference type="PROSITE" id="PS00086">
    <property type="entry name" value="CYTOCHROME_P450"/>
    <property type="match status" value="1"/>
</dbReference>
<dbReference type="PRINTS" id="PR00385">
    <property type="entry name" value="P450"/>
</dbReference>
<organism evidence="3 4">
    <name type="scientific">Sphingomonas corticis</name>
    <dbReference type="NCBI Taxonomy" id="2722791"/>
    <lineage>
        <taxon>Bacteria</taxon>
        <taxon>Pseudomonadati</taxon>
        <taxon>Pseudomonadota</taxon>
        <taxon>Alphaproteobacteria</taxon>
        <taxon>Sphingomonadales</taxon>
        <taxon>Sphingomonadaceae</taxon>
        <taxon>Sphingomonas</taxon>
    </lineage>
</organism>
<dbReference type="PRINTS" id="PR00359">
    <property type="entry name" value="BP450"/>
</dbReference>
<keyword evidence="2" id="KW-0408">Iron</keyword>
<dbReference type="SUPFAM" id="SSF48264">
    <property type="entry name" value="Cytochrome P450"/>
    <property type="match status" value="1"/>
</dbReference>
<keyword evidence="4" id="KW-1185">Reference proteome</keyword>
<dbReference type="Gene3D" id="1.10.630.10">
    <property type="entry name" value="Cytochrome P450"/>
    <property type="match status" value="1"/>
</dbReference>
<evidence type="ECO:0000256" key="2">
    <source>
        <dbReference type="RuleBase" id="RU000461"/>
    </source>
</evidence>
<keyword evidence="2" id="KW-0560">Oxidoreductase</keyword>
<keyword evidence="2" id="KW-0479">Metal-binding</keyword>
<dbReference type="InterPro" id="IPR002397">
    <property type="entry name" value="Cyt_P450_B"/>
</dbReference>
<comment type="caution">
    <text evidence="3">The sequence shown here is derived from an EMBL/GenBank/DDBJ whole genome shotgun (WGS) entry which is preliminary data.</text>
</comment>
<evidence type="ECO:0000313" key="4">
    <source>
        <dbReference type="Proteomes" id="UP000732399"/>
    </source>
</evidence>
<accession>A0ABX1CPI5</accession>
<comment type="similarity">
    <text evidence="1 2">Belongs to the cytochrome P450 family.</text>
</comment>
<dbReference type="InterPro" id="IPR017972">
    <property type="entry name" value="Cyt_P450_CS"/>
</dbReference>
<protein>
    <submittedName>
        <fullName evidence="3">Cytochrome P450</fullName>
    </submittedName>
</protein>
<name>A0ABX1CPI5_9SPHN</name>
<sequence length="428" mass="48124">MASAMAVGGEWAVPGDKAAFDRAIVDSANYAQEARYHAIMTTLRRDAPLYRCEPAGFRPFRVVSRHADIRRVELDHRTFVNYPRMNLQPLEMEERVMAATGGRRYTARHLVVMDHPDHHHYRSLTQRWFTAKQLRPLEDRIRELAREAVDDMAARDGACDFVHDVALWFPLRVILMTLGLGREDEKFLMKITQEIFGPDDPDSRRSADPNARFETIAEFSRWCDALTAARRDAPGDDVATVIANAAAPDGGPIASVDAMAYYLIIATAGHDTTSSSASAGLLELIRHPAELRKLRADPALLPNAVDEIVRWSSPVKHFFRTAASDTEVAGEPVAAGEHLMMAYPSANRDEAVFDDPFAFRVDRRNAREHLAFGYGPHLCLGQHLAKLELRILFEELLARFDRFELAGEPAWTQSSFVSGMKRLPIRYA</sequence>
<dbReference type="Pfam" id="PF00067">
    <property type="entry name" value="p450"/>
    <property type="match status" value="1"/>
</dbReference>